<name>A0A6C0CB46_9ZZZZ</name>
<protein>
    <submittedName>
        <fullName evidence="1">Uncharacterized protein</fullName>
    </submittedName>
</protein>
<proteinExistence type="predicted"/>
<organism evidence="1">
    <name type="scientific">viral metagenome</name>
    <dbReference type="NCBI Taxonomy" id="1070528"/>
    <lineage>
        <taxon>unclassified sequences</taxon>
        <taxon>metagenomes</taxon>
        <taxon>organismal metagenomes</taxon>
    </lineage>
</organism>
<dbReference type="AlphaFoldDB" id="A0A6C0CB46"/>
<evidence type="ECO:0000313" key="1">
    <source>
        <dbReference type="EMBL" id="QHT00889.1"/>
    </source>
</evidence>
<dbReference type="EMBL" id="MN739360">
    <property type="protein sequence ID" value="QHT00889.1"/>
    <property type="molecule type" value="Genomic_DNA"/>
</dbReference>
<reference evidence="1" key="1">
    <citation type="journal article" date="2020" name="Nature">
        <title>Giant virus diversity and host interactions through global metagenomics.</title>
        <authorList>
            <person name="Schulz F."/>
            <person name="Roux S."/>
            <person name="Paez-Espino D."/>
            <person name="Jungbluth S."/>
            <person name="Walsh D.A."/>
            <person name="Denef V.J."/>
            <person name="McMahon K.D."/>
            <person name="Konstantinidis K.T."/>
            <person name="Eloe-Fadrosh E.A."/>
            <person name="Kyrpides N.C."/>
            <person name="Woyke T."/>
        </authorList>
    </citation>
    <scope>NUCLEOTIDE SEQUENCE</scope>
    <source>
        <strain evidence="1">GVMAG-M-3300020192-26</strain>
    </source>
</reference>
<sequence>MNIFSCFIDINIARLIIDNFDGLSNILEIFDQNSITLIIKIFIYQLDIHREL</sequence>
<accession>A0A6C0CB46</accession>